<reference evidence="2" key="1">
    <citation type="journal article" date="2012" name="Nat. Biotechnol.">
        <title>Reference genome sequence of the model plant Setaria.</title>
        <authorList>
            <person name="Bennetzen J.L."/>
            <person name="Schmutz J."/>
            <person name="Wang H."/>
            <person name="Percifield R."/>
            <person name="Hawkins J."/>
            <person name="Pontaroli A.C."/>
            <person name="Estep M."/>
            <person name="Feng L."/>
            <person name="Vaughn J.N."/>
            <person name="Grimwood J."/>
            <person name="Jenkins J."/>
            <person name="Barry K."/>
            <person name="Lindquist E."/>
            <person name="Hellsten U."/>
            <person name="Deshpande S."/>
            <person name="Wang X."/>
            <person name="Wu X."/>
            <person name="Mitros T."/>
            <person name="Triplett J."/>
            <person name="Yang X."/>
            <person name="Ye C.Y."/>
            <person name="Mauro-Herrera M."/>
            <person name="Wang L."/>
            <person name="Li P."/>
            <person name="Sharma M."/>
            <person name="Sharma R."/>
            <person name="Ronald P.C."/>
            <person name="Panaud O."/>
            <person name="Kellogg E.A."/>
            <person name="Brutnell T.P."/>
            <person name="Doust A.N."/>
            <person name="Tuskan G.A."/>
            <person name="Rokhsar D."/>
            <person name="Devos K.M."/>
        </authorList>
    </citation>
    <scope>NUCLEOTIDE SEQUENCE [LARGE SCALE GENOMIC DNA]</scope>
    <source>
        <strain evidence="2">Yugu1</strain>
    </source>
</reference>
<feature type="region of interest" description="Disordered" evidence="1">
    <location>
        <begin position="75"/>
        <end position="97"/>
    </location>
</feature>
<reference evidence="2" key="2">
    <citation type="submission" date="2015-07" db="EMBL/GenBank/DDBJ databases">
        <authorList>
            <person name="Noorani M."/>
        </authorList>
    </citation>
    <scope>NUCLEOTIDE SEQUENCE</scope>
    <source>
        <strain evidence="2">Yugu1</strain>
    </source>
</reference>
<proteinExistence type="predicted"/>
<name>A0A368Q3R0_SETIT</name>
<organism evidence="2">
    <name type="scientific">Setaria italica</name>
    <name type="common">Foxtail millet</name>
    <name type="synonym">Panicum italicum</name>
    <dbReference type="NCBI Taxonomy" id="4555"/>
    <lineage>
        <taxon>Eukaryota</taxon>
        <taxon>Viridiplantae</taxon>
        <taxon>Streptophyta</taxon>
        <taxon>Embryophyta</taxon>
        <taxon>Tracheophyta</taxon>
        <taxon>Spermatophyta</taxon>
        <taxon>Magnoliopsida</taxon>
        <taxon>Liliopsida</taxon>
        <taxon>Poales</taxon>
        <taxon>Poaceae</taxon>
        <taxon>PACMAD clade</taxon>
        <taxon>Panicoideae</taxon>
        <taxon>Panicodae</taxon>
        <taxon>Paniceae</taxon>
        <taxon>Cenchrinae</taxon>
        <taxon>Setaria</taxon>
    </lineage>
</organism>
<gene>
    <name evidence="2" type="ORF">SETIT_2G285700v2</name>
</gene>
<dbReference type="AlphaFoldDB" id="A0A368Q3R0"/>
<feature type="compositionally biased region" description="Basic residues" evidence="1">
    <location>
        <begin position="85"/>
        <end position="97"/>
    </location>
</feature>
<sequence length="97" mass="11257">MLAPVCVRIAMVESPVPHRRVVRLRVLQQARYISSRSTNNRPTDQRVLLPTGNENLHGVKTVYAQTQGRIQRPSIIFEEEEEKGSKKRRRKKPLLRS</sequence>
<dbReference type="EMBL" id="CM003529">
    <property type="protein sequence ID" value="RCV12645.1"/>
    <property type="molecule type" value="Genomic_DNA"/>
</dbReference>
<evidence type="ECO:0000256" key="1">
    <source>
        <dbReference type="SAM" id="MobiDB-lite"/>
    </source>
</evidence>
<evidence type="ECO:0000313" key="2">
    <source>
        <dbReference type="EMBL" id="RCV12645.1"/>
    </source>
</evidence>
<protein>
    <submittedName>
        <fullName evidence="2">Uncharacterized protein</fullName>
    </submittedName>
</protein>
<accession>A0A368Q3R0</accession>